<dbReference type="GO" id="GO:0016787">
    <property type="term" value="F:hydrolase activity"/>
    <property type="evidence" value="ECO:0007669"/>
    <property type="project" value="UniProtKB-KW"/>
</dbReference>
<dbReference type="AlphaFoldDB" id="A0A4Q4KEF5"/>
<accession>A0A4Q4KEF5</accession>
<name>A0A4Q4KEF5_9FLAO</name>
<dbReference type="RefSeq" id="WP_130094907.1">
    <property type="nucleotide sequence ID" value="NZ_SETE01000008.1"/>
</dbReference>
<dbReference type="Gene3D" id="3.40.710.10">
    <property type="entry name" value="DD-peptidase/beta-lactamase superfamily"/>
    <property type="match status" value="1"/>
</dbReference>
<evidence type="ECO:0000313" key="3">
    <source>
        <dbReference type="Proteomes" id="UP000293952"/>
    </source>
</evidence>
<dbReference type="InterPro" id="IPR050491">
    <property type="entry name" value="AmpC-like"/>
</dbReference>
<keyword evidence="3" id="KW-1185">Reference proteome</keyword>
<evidence type="ECO:0000313" key="2">
    <source>
        <dbReference type="EMBL" id="RYM31443.1"/>
    </source>
</evidence>
<reference evidence="2 3" key="1">
    <citation type="submission" date="2019-02" db="EMBL/GenBank/DDBJ databases">
        <title>Genome sequence of the sea-ice species Brumimicrobium glaciale.</title>
        <authorList>
            <person name="Bowman J.P."/>
        </authorList>
    </citation>
    <scope>NUCLEOTIDE SEQUENCE [LARGE SCALE GENOMIC DNA]</scope>
    <source>
        <strain evidence="2 3">IC156</strain>
    </source>
</reference>
<comment type="caution">
    <text evidence="2">The sequence shown here is derived from an EMBL/GenBank/DDBJ whole genome shotgun (WGS) entry which is preliminary data.</text>
</comment>
<dbReference type="Pfam" id="PF00144">
    <property type="entry name" value="Beta-lactamase"/>
    <property type="match status" value="1"/>
</dbReference>
<dbReference type="PANTHER" id="PTHR46825">
    <property type="entry name" value="D-ALANYL-D-ALANINE-CARBOXYPEPTIDASE/ENDOPEPTIDASE AMPH"/>
    <property type="match status" value="1"/>
</dbReference>
<dbReference type="Proteomes" id="UP000293952">
    <property type="component" value="Unassembled WGS sequence"/>
</dbReference>
<dbReference type="InterPro" id="IPR001466">
    <property type="entry name" value="Beta-lactam-related"/>
</dbReference>
<dbReference type="OrthoDB" id="846150at2"/>
<dbReference type="EMBL" id="SETE01000008">
    <property type="protein sequence ID" value="RYM31443.1"/>
    <property type="molecule type" value="Genomic_DNA"/>
</dbReference>
<dbReference type="InterPro" id="IPR012338">
    <property type="entry name" value="Beta-lactam/transpept-like"/>
</dbReference>
<keyword evidence="2" id="KW-0378">Hydrolase</keyword>
<feature type="domain" description="Beta-lactamase-related" evidence="1">
    <location>
        <begin position="46"/>
        <end position="373"/>
    </location>
</feature>
<organism evidence="2 3">
    <name type="scientific">Brumimicrobium glaciale</name>
    <dbReference type="NCBI Taxonomy" id="200475"/>
    <lineage>
        <taxon>Bacteria</taxon>
        <taxon>Pseudomonadati</taxon>
        <taxon>Bacteroidota</taxon>
        <taxon>Flavobacteriia</taxon>
        <taxon>Flavobacteriales</taxon>
        <taxon>Crocinitomicaceae</taxon>
        <taxon>Brumimicrobium</taxon>
    </lineage>
</organism>
<dbReference type="PROSITE" id="PS51257">
    <property type="entry name" value="PROKAR_LIPOPROTEIN"/>
    <property type="match status" value="1"/>
</dbReference>
<dbReference type="PANTHER" id="PTHR46825:SF9">
    <property type="entry name" value="BETA-LACTAMASE-RELATED DOMAIN-CONTAINING PROTEIN"/>
    <property type="match status" value="1"/>
</dbReference>
<protein>
    <submittedName>
        <fullName evidence="2">Class A beta-lactamase-related serine hydrolase</fullName>
    </submittedName>
</protein>
<gene>
    <name evidence="2" type="ORF">ERX46_16165</name>
</gene>
<sequence>MRKLFFIPILIVSIISIQSCKKRVFDPIVIPDTPAEPLNEDIVAFNTYLSEQMNALNIPGISVTIFRKDEILYDKQMGKANIQEDENLTKDHLFLMASASKIITATALLQLYEYGHFGLDDAINDHLPFTVSNPNSATPITFRMLLTHTSGIADGSALDGLYYDGYDSPLPIDYFAEEYLIPGGSFYNASENFKDFEPGTQYEFSNAASTLMAVLVQEISSQDFHIYCKDFIFTPMGMTQSYWKLNKAKQSNFPLVTPYNYVNNQLSPIDHYAFTHYPSGGLRSTGRDMMKFFSALANDGEFNLTHLLNDDTIDLMFSKQIPSINNKMGFHVFLLDPINFLWGDDGSIKGASTIVGVGPFSDMGVIILTNRSDVDLRDLLSEGYQLGLKL</sequence>
<dbReference type="SUPFAM" id="SSF56601">
    <property type="entry name" value="beta-lactamase/transpeptidase-like"/>
    <property type="match status" value="1"/>
</dbReference>
<evidence type="ECO:0000259" key="1">
    <source>
        <dbReference type="Pfam" id="PF00144"/>
    </source>
</evidence>
<proteinExistence type="predicted"/>